<dbReference type="Proteomes" id="UP000625316">
    <property type="component" value="Unassembled WGS sequence"/>
</dbReference>
<dbReference type="RefSeq" id="WP_264323290.1">
    <property type="nucleotide sequence ID" value="NZ_JADEXQ010000003.1"/>
</dbReference>
<dbReference type="PANTHER" id="PTHR36142:SF2">
    <property type="entry name" value="METALLO-HYDROLASE_OXIDOREDUCTASE SUPERFAMILY PROTEIN"/>
    <property type="match status" value="1"/>
</dbReference>
<gene>
    <name evidence="1" type="ORF">IQ266_01695</name>
</gene>
<dbReference type="EMBL" id="JADEXQ010000003">
    <property type="protein sequence ID" value="MBE9028468.1"/>
    <property type="molecule type" value="Genomic_DNA"/>
</dbReference>
<dbReference type="Gene3D" id="3.60.15.10">
    <property type="entry name" value="Ribonuclease Z/Hydroxyacylglutathione hydrolase-like"/>
    <property type="match status" value="1"/>
</dbReference>
<sequence length="256" mass="27692">MYLTWFDSNSWLIELADQRILLDPWLVDDLAFGNAKWFFRGYRQQDRAIPENIDLILLSQGLEDHAHPPTLKALDKSIPVVGSPAAAKVVRALGFQNVTALDHGETNLFGERLEIQATVGSPVGPTAKENGYVLKDVRQGTSLYYEPHGYHPTDLSPGTIDVVLTPMMDLSIPPGLPVIKGMQSAADLAEAVQPQVMVPTSAGGDIEFSGLLAKVLRATGSPVELQAKLVAAGLATQIIEPKPGDRCNVPLKLPVR</sequence>
<dbReference type="SUPFAM" id="SSF56281">
    <property type="entry name" value="Metallo-hydrolase/oxidoreductase"/>
    <property type="match status" value="1"/>
</dbReference>
<protein>
    <submittedName>
        <fullName evidence="1">MBL fold metallo-hydrolase</fullName>
    </submittedName>
</protein>
<reference evidence="1" key="1">
    <citation type="submission" date="2020-10" db="EMBL/GenBank/DDBJ databases">
        <authorList>
            <person name="Castelo-Branco R."/>
            <person name="Eusebio N."/>
            <person name="Adriana R."/>
            <person name="Vieira A."/>
            <person name="Brugerolle De Fraissinette N."/>
            <person name="Rezende De Castro R."/>
            <person name="Schneider M.P."/>
            <person name="Vasconcelos V."/>
            <person name="Leao P.N."/>
        </authorList>
    </citation>
    <scope>NUCLEOTIDE SEQUENCE</scope>
    <source>
        <strain evidence="1">LEGE 11480</strain>
    </source>
</reference>
<dbReference type="PANTHER" id="PTHR36142">
    <property type="entry name" value="METALLO-HYDROLASE/OXIDOREDUCTASE SUPERFAMILY PROTEIN"/>
    <property type="match status" value="1"/>
</dbReference>
<dbReference type="AlphaFoldDB" id="A0A928VH21"/>
<evidence type="ECO:0000313" key="1">
    <source>
        <dbReference type="EMBL" id="MBE9028468.1"/>
    </source>
</evidence>
<dbReference type="Pfam" id="PF13483">
    <property type="entry name" value="Lactamase_B_3"/>
    <property type="match status" value="1"/>
</dbReference>
<dbReference type="InterPro" id="IPR036866">
    <property type="entry name" value="RibonucZ/Hydroxyglut_hydro"/>
</dbReference>
<name>A0A928VH21_9CYAN</name>
<keyword evidence="2" id="KW-1185">Reference proteome</keyword>
<proteinExistence type="predicted"/>
<evidence type="ECO:0000313" key="2">
    <source>
        <dbReference type="Proteomes" id="UP000625316"/>
    </source>
</evidence>
<accession>A0A928VH21</accession>
<comment type="caution">
    <text evidence="1">The sequence shown here is derived from an EMBL/GenBank/DDBJ whole genome shotgun (WGS) entry which is preliminary data.</text>
</comment>
<organism evidence="1 2">
    <name type="scientific">Romeriopsis navalis LEGE 11480</name>
    <dbReference type="NCBI Taxonomy" id="2777977"/>
    <lineage>
        <taxon>Bacteria</taxon>
        <taxon>Bacillati</taxon>
        <taxon>Cyanobacteriota</taxon>
        <taxon>Cyanophyceae</taxon>
        <taxon>Leptolyngbyales</taxon>
        <taxon>Leptolyngbyaceae</taxon>
        <taxon>Romeriopsis</taxon>
        <taxon>Romeriopsis navalis</taxon>
    </lineage>
</organism>